<name>A0A3A1PG75_9SPHN</name>
<dbReference type="CDD" id="cd10448">
    <property type="entry name" value="GIY-YIG_unchar_3"/>
    <property type="match status" value="1"/>
</dbReference>
<proteinExistence type="inferred from homology"/>
<feature type="domain" description="GIY-YIG" evidence="2">
    <location>
        <begin position="1"/>
        <end position="70"/>
    </location>
</feature>
<dbReference type="AlphaFoldDB" id="A0A3A1PG75"/>
<dbReference type="EMBL" id="QXFM01000007">
    <property type="protein sequence ID" value="RIV92770.1"/>
    <property type="molecule type" value="Genomic_DNA"/>
</dbReference>
<comment type="similarity">
    <text evidence="1">Belongs to the UPF0213 family.</text>
</comment>
<dbReference type="PANTHER" id="PTHR34477">
    <property type="entry name" value="UPF0213 PROTEIN YHBQ"/>
    <property type="match status" value="1"/>
</dbReference>
<dbReference type="Gene3D" id="3.40.1440.10">
    <property type="entry name" value="GIY-YIG endonuclease"/>
    <property type="match status" value="1"/>
</dbReference>
<dbReference type="InterPro" id="IPR050190">
    <property type="entry name" value="UPF0213_domain"/>
</dbReference>
<dbReference type="Pfam" id="PF01541">
    <property type="entry name" value="GIY-YIG"/>
    <property type="match status" value="1"/>
</dbReference>
<dbReference type="PROSITE" id="PS50164">
    <property type="entry name" value="GIY_YIG"/>
    <property type="match status" value="1"/>
</dbReference>
<dbReference type="SUPFAM" id="SSF82771">
    <property type="entry name" value="GIY-YIG endonuclease"/>
    <property type="match status" value="1"/>
</dbReference>
<keyword evidence="4" id="KW-1185">Reference proteome</keyword>
<dbReference type="InterPro" id="IPR035901">
    <property type="entry name" value="GIY-YIG_endonuc_sf"/>
</dbReference>
<evidence type="ECO:0000259" key="2">
    <source>
        <dbReference type="PROSITE" id="PS50164"/>
    </source>
</evidence>
<dbReference type="Proteomes" id="UP000265366">
    <property type="component" value="Unassembled WGS sequence"/>
</dbReference>
<evidence type="ECO:0000313" key="4">
    <source>
        <dbReference type="Proteomes" id="UP000265366"/>
    </source>
</evidence>
<dbReference type="RefSeq" id="WP_119591381.1">
    <property type="nucleotide sequence ID" value="NZ_QXFM01000007.1"/>
</dbReference>
<evidence type="ECO:0000256" key="1">
    <source>
        <dbReference type="ARBA" id="ARBA00007435"/>
    </source>
</evidence>
<gene>
    <name evidence="3" type="ORF">D2V17_01295</name>
</gene>
<sequence length="88" mass="10444">MANRKHGAIYTGVTSDLQRRVWQHREGMVDGFTRKYGCKLLVWFELHATMELAILREQQIKGGSRKKKVALIEEDNPDWFDLWHKMRS</sequence>
<accession>A0A3A1PG75</accession>
<dbReference type="PANTHER" id="PTHR34477:SF5">
    <property type="entry name" value="BSL5627 PROTEIN"/>
    <property type="match status" value="1"/>
</dbReference>
<organism evidence="3 4">
    <name type="scientific">Aurantiacibacter xanthus</name>
    <dbReference type="NCBI Taxonomy" id="1784712"/>
    <lineage>
        <taxon>Bacteria</taxon>
        <taxon>Pseudomonadati</taxon>
        <taxon>Pseudomonadota</taxon>
        <taxon>Alphaproteobacteria</taxon>
        <taxon>Sphingomonadales</taxon>
        <taxon>Erythrobacteraceae</taxon>
        <taxon>Aurantiacibacter</taxon>
    </lineage>
</organism>
<dbReference type="InterPro" id="IPR000305">
    <property type="entry name" value="GIY-YIG_endonuc"/>
</dbReference>
<dbReference type="OrthoDB" id="287318at2"/>
<comment type="caution">
    <text evidence="3">The sequence shown here is derived from an EMBL/GenBank/DDBJ whole genome shotgun (WGS) entry which is preliminary data.</text>
</comment>
<reference evidence="3 4" key="1">
    <citation type="submission" date="2018-08" db="EMBL/GenBank/DDBJ databases">
        <title>Erythrobacter zhengii sp.nov., a bacterium isolated from deep-sea sediment.</title>
        <authorList>
            <person name="Fang C."/>
            <person name="Wu Y.-H."/>
            <person name="Sun C."/>
            <person name="Wang H."/>
            <person name="Cheng H."/>
            <person name="Meng F.-X."/>
            <person name="Wang C.-S."/>
            <person name="Xu X.-W."/>
        </authorList>
    </citation>
    <scope>NUCLEOTIDE SEQUENCE [LARGE SCALE GENOMIC DNA]</scope>
    <source>
        <strain evidence="3 4">CCTCC AB 2015396</strain>
    </source>
</reference>
<protein>
    <submittedName>
        <fullName evidence="3">GIY-YIG nuclease family protein</fullName>
    </submittedName>
</protein>
<evidence type="ECO:0000313" key="3">
    <source>
        <dbReference type="EMBL" id="RIV92770.1"/>
    </source>
</evidence>